<name>A0A2P5C9Z0_PARAD</name>
<dbReference type="AlphaFoldDB" id="A0A2P5C9Z0"/>
<reference evidence="2" key="1">
    <citation type="submission" date="2016-06" db="EMBL/GenBank/DDBJ databases">
        <title>Parallel loss of symbiosis genes in relatives of nitrogen-fixing non-legume Parasponia.</title>
        <authorList>
            <person name="Van Velzen R."/>
            <person name="Holmer R."/>
            <person name="Bu F."/>
            <person name="Rutten L."/>
            <person name="Van Zeijl A."/>
            <person name="Liu W."/>
            <person name="Santuari L."/>
            <person name="Cao Q."/>
            <person name="Sharma T."/>
            <person name="Shen D."/>
            <person name="Roswanjaya Y."/>
            <person name="Wardhani T."/>
            <person name="Kalhor M.S."/>
            <person name="Jansen J."/>
            <person name="Van den Hoogen J."/>
            <person name="Gungor B."/>
            <person name="Hartog M."/>
            <person name="Hontelez J."/>
            <person name="Verver J."/>
            <person name="Yang W.-C."/>
            <person name="Schijlen E."/>
            <person name="Repin R."/>
            <person name="Schilthuizen M."/>
            <person name="Schranz E."/>
            <person name="Heidstra R."/>
            <person name="Miyata K."/>
            <person name="Fedorova E."/>
            <person name="Kohlen W."/>
            <person name="Bisseling T."/>
            <person name="Smit S."/>
            <person name="Geurts R."/>
        </authorList>
    </citation>
    <scope>NUCLEOTIDE SEQUENCE [LARGE SCALE GENOMIC DNA]</scope>
    <source>
        <strain evidence="2">cv. WU1-14</strain>
    </source>
</reference>
<evidence type="ECO:0000313" key="1">
    <source>
        <dbReference type="EMBL" id="PON57847.1"/>
    </source>
</evidence>
<proteinExistence type="predicted"/>
<evidence type="ECO:0000313" key="2">
    <source>
        <dbReference type="Proteomes" id="UP000237105"/>
    </source>
</evidence>
<comment type="caution">
    <text evidence="1">The sequence shown here is derived from an EMBL/GenBank/DDBJ whole genome shotgun (WGS) entry which is preliminary data.</text>
</comment>
<sequence length="95" mass="11079">MPTGKVLRHKQGAEPPHPDFIHLIEAMQQAFVQMSNPDYQPPVLRKHQLDQADHLQRFLRLQPGQFDGRLEALTAVAWLREIERHFRAFGTPVEF</sequence>
<organism evidence="1 2">
    <name type="scientific">Parasponia andersonii</name>
    <name type="common">Sponia andersonii</name>
    <dbReference type="NCBI Taxonomy" id="3476"/>
    <lineage>
        <taxon>Eukaryota</taxon>
        <taxon>Viridiplantae</taxon>
        <taxon>Streptophyta</taxon>
        <taxon>Embryophyta</taxon>
        <taxon>Tracheophyta</taxon>
        <taxon>Spermatophyta</taxon>
        <taxon>Magnoliopsida</taxon>
        <taxon>eudicotyledons</taxon>
        <taxon>Gunneridae</taxon>
        <taxon>Pentapetalae</taxon>
        <taxon>rosids</taxon>
        <taxon>fabids</taxon>
        <taxon>Rosales</taxon>
        <taxon>Cannabaceae</taxon>
        <taxon>Parasponia</taxon>
    </lineage>
</organism>
<dbReference type="Proteomes" id="UP000237105">
    <property type="component" value="Unassembled WGS sequence"/>
</dbReference>
<protein>
    <submittedName>
        <fullName evidence="1">Uncharacterized protein</fullName>
    </submittedName>
</protein>
<gene>
    <name evidence="1" type="ORF">PanWU01x14_170600</name>
</gene>
<dbReference type="EMBL" id="JXTB01000155">
    <property type="protein sequence ID" value="PON57847.1"/>
    <property type="molecule type" value="Genomic_DNA"/>
</dbReference>
<accession>A0A2P5C9Z0</accession>
<keyword evidence="2" id="KW-1185">Reference proteome</keyword>